<keyword evidence="5" id="KW-0067">ATP-binding</keyword>
<dbReference type="EC" id="6.1.1.9" evidence="2"/>
<comment type="similarity">
    <text evidence="1">Belongs to the class-I aminoacyl-tRNA synthetase family.</text>
</comment>
<dbReference type="SUPFAM" id="SSF50677">
    <property type="entry name" value="ValRS/IleRS/LeuRS editing domain"/>
    <property type="match status" value="1"/>
</dbReference>
<reference evidence="9" key="1">
    <citation type="submission" date="2015-06" db="UniProtKB">
        <authorList>
            <consortium name="EnsemblPlants"/>
        </authorList>
    </citation>
    <scope>IDENTIFICATION</scope>
</reference>
<dbReference type="PANTHER" id="PTHR11946">
    <property type="entry name" value="VALYL-TRNA SYNTHETASES"/>
    <property type="match status" value="1"/>
</dbReference>
<protein>
    <recommendedName>
        <fullName evidence="2">valine--tRNA ligase</fullName>
        <ecNumber evidence="2">6.1.1.9</ecNumber>
    </recommendedName>
    <alternativeName>
        <fullName evidence="8">Valyl-tRNA synthetase</fullName>
    </alternativeName>
</protein>
<dbReference type="EnsemblPlants" id="EMT14421">
    <property type="protein sequence ID" value="EMT14421"/>
    <property type="gene ID" value="F775_32961"/>
</dbReference>
<evidence type="ECO:0000256" key="1">
    <source>
        <dbReference type="ARBA" id="ARBA00005594"/>
    </source>
</evidence>
<keyword evidence="3" id="KW-0436">Ligase</keyword>
<evidence type="ECO:0000256" key="3">
    <source>
        <dbReference type="ARBA" id="ARBA00022598"/>
    </source>
</evidence>
<dbReference type="GO" id="GO:0006438">
    <property type="term" value="P:valyl-tRNA aminoacylation"/>
    <property type="evidence" value="ECO:0007669"/>
    <property type="project" value="InterPro"/>
</dbReference>
<dbReference type="GO" id="GO:0002161">
    <property type="term" value="F:aminoacyl-tRNA deacylase activity"/>
    <property type="evidence" value="ECO:0007669"/>
    <property type="project" value="InterPro"/>
</dbReference>
<name>N1QWG6_AEGTA</name>
<evidence type="ECO:0000256" key="7">
    <source>
        <dbReference type="ARBA" id="ARBA00023146"/>
    </source>
</evidence>
<evidence type="ECO:0000256" key="2">
    <source>
        <dbReference type="ARBA" id="ARBA00013169"/>
    </source>
</evidence>
<dbReference type="GO" id="GO:0004832">
    <property type="term" value="F:valine-tRNA ligase activity"/>
    <property type="evidence" value="ECO:0007669"/>
    <property type="project" value="UniProtKB-EC"/>
</dbReference>
<sequence length="226" mass="25551">MVPHQLTEILGLVRRARWWGEGAGEAGDEGRIIIQVDGRCTLLFSGMMIGEKIHCPYNYVNVFSRGIRMVSESFKIEGSTKSRISGFLWFLLPRFVENGCEKIDHLVDLYARYSYIVKAEAERLIIWVLKKKLKLKVPGYSTPVQFVVLIPFEYPLEGGLGEIVVATRIGTMLGDTTIFVHPGNKRYKHLHGRYAIHPFNGRKLKIICDAVLVDPSFGTRSVKGVI</sequence>
<evidence type="ECO:0000256" key="6">
    <source>
        <dbReference type="ARBA" id="ARBA00022917"/>
    </source>
</evidence>
<keyword evidence="4" id="KW-0547">Nucleotide-binding</keyword>
<organism evidence="9">
    <name type="scientific">Aegilops tauschii</name>
    <name type="common">Tausch's goatgrass</name>
    <name type="synonym">Aegilops squarrosa</name>
    <dbReference type="NCBI Taxonomy" id="37682"/>
    <lineage>
        <taxon>Eukaryota</taxon>
        <taxon>Viridiplantae</taxon>
        <taxon>Streptophyta</taxon>
        <taxon>Embryophyta</taxon>
        <taxon>Tracheophyta</taxon>
        <taxon>Spermatophyta</taxon>
        <taxon>Magnoliopsida</taxon>
        <taxon>Liliopsida</taxon>
        <taxon>Poales</taxon>
        <taxon>Poaceae</taxon>
        <taxon>BOP clade</taxon>
        <taxon>Pooideae</taxon>
        <taxon>Triticodae</taxon>
        <taxon>Triticeae</taxon>
        <taxon>Triticinae</taxon>
        <taxon>Aegilops</taxon>
    </lineage>
</organism>
<keyword evidence="7" id="KW-0030">Aminoacyl-tRNA synthetase</keyword>
<evidence type="ECO:0000256" key="8">
    <source>
        <dbReference type="ARBA" id="ARBA00029936"/>
    </source>
</evidence>
<evidence type="ECO:0000313" key="9">
    <source>
        <dbReference type="EnsemblPlants" id="EMT14421"/>
    </source>
</evidence>
<dbReference type="InterPro" id="IPR009008">
    <property type="entry name" value="Val/Leu/Ile-tRNA-synth_edit"/>
</dbReference>
<proteinExistence type="inferred from homology"/>
<dbReference type="InterPro" id="IPR002303">
    <property type="entry name" value="Valyl-tRNA_ligase"/>
</dbReference>
<keyword evidence="6" id="KW-0648">Protein biosynthesis</keyword>
<evidence type="ECO:0000256" key="5">
    <source>
        <dbReference type="ARBA" id="ARBA00022840"/>
    </source>
</evidence>
<dbReference type="GO" id="GO:0005524">
    <property type="term" value="F:ATP binding"/>
    <property type="evidence" value="ECO:0007669"/>
    <property type="project" value="UniProtKB-KW"/>
</dbReference>
<dbReference type="Gene3D" id="3.90.740.10">
    <property type="entry name" value="Valyl/Leucyl/Isoleucyl-tRNA synthetase, editing domain"/>
    <property type="match status" value="1"/>
</dbReference>
<evidence type="ECO:0000256" key="4">
    <source>
        <dbReference type="ARBA" id="ARBA00022741"/>
    </source>
</evidence>
<dbReference type="PANTHER" id="PTHR11946:SF109">
    <property type="entry name" value="VALINE--TRNA LIGASE"/>
    <property type="match status" value="1"/>
</dbReference>
<dbReference type="AlphaFoldDB" id="N1QWG6"/>
<accession>N1QWG6</accession>
<dbReference type="GO" id="GO:0005829">
    <property type="term" value="C:cytosol"/>
    <property type="evidence" value="ECO:0007669"/>
    <property type="project" value="TreeGrafter"/>
</dbReference>